<dbReference type="Gene3D" id="3.40.50.2300">
    <property type="match status" value="1"/>
</dbReference>
<evidence type="ECO:0000313" key="9">
    <source>
        <dbReference type="Proteomes" id="UP000294498"/>
    </source>
</evidence>
<dbReference type="GO" id="GO:0006355">
    <property type="term" value="P:regulation of DNA-templated transcription"/>
    <property type="evidence" value="ECO:0007669"/>
    <property type="project" value="InterPro"/>
</dbReference>
<dbReference type="Gene3D" id="3.40.50.300">
    <property type="entry name" value="P-loop containing nucleotide triphosphate hydrolases"/>
    <property type="match status" value="1"/>
</dbReference>
<dbReference type="InterPro" id="IPR025944">
    <property type="entry name" value="Sigma_54_int_dom_CS"/>
</dbReference>
<evidence type="ECO:0000256" key="3">
    <source>
        <dbReference type="ARBA" id="ARBA00023015"/>
    </source>
</evidence>
<dbReference type="InterPro" id="IPR002197">
    <property type="entry name" value="HTH_Fis"/>
</dbReference>
<comment type="caution">
    <text evidence="8">The sequence shown here is derived from an EMBL/GenBank/DDBJ whole genome shotgun (WGS) entry which is preliminary data.</text>
</comment>
<dbReference type="SUPFAM" id="SSF52540">
    <property type="entry name" value="P-loop containing nucleoside triphosphate hydrolases"/>
    <property type="match status" value="1"/>
</dbReference>
<gene>
    <name evidence="8" type="ORF">EDB95_1849</name>
</gene>
<dbReference type="PRINTS" id="PR01590">
    <property type="entry name" value="HTHFIS"/>
</dbReference>
<accession>A0A4R8DRI9</accession>
<dbReference type="Pfam" id="PF02954">
    <property type="entry name" value="HTH_8"/>
    <property type="match status" value="1"/>
</dbReference>
<dbReference type="GO" id="GO:0005524">
    <property type="term" value="F:ATP binding"/>
    <property type="evidence" value="ECO:0007669"/>
    <property type="project" value="UniProtKB-KW"/>
</dbReference>
<dbReference type="InterPro" id="IPR027417">
    <property type="entry name" value="P-loop_NTPase"/>
</dbReference>
<name>A0A4R8DRI9_9BACT</name>
<reference evidence="8 9" key="1">
    <citation type="submission" date="2019-03" db="EMBL/GenBank/DDBJ databases">
        <title>Genomic Encyclopedia of Type Strains, Phase IV (KMG-IV): sequencing the most valuable type-strain genomes for metagenomic binning, comparative biology and taxonomic classification.</title>
        <authorList>
            <person name="Goeker M."/>
        </authorList>
    </citation>
    <scope>NUCLEOTIDE SEQUENCE [LARGE SCALE GENOMIC DNA]</scope>
    <source>
        <strain evidence="8 9">DSM 100059</strain>
    </source>
</reference>
<feature type="domain" description="Sigma-54 factor interaction" evidence="6">
    <location>
        <begin position="133"/>
        <end position="362"/>
    </location>
</feature>
<evidence type="ECO:0000256" key="5">
    <source>
        <dbReference type="PROSITE-ProRule" id="PRU00169"/>
    </source>
</evidence>
<dbReference type="InterPro" id="IPR011006">
    <property type="entry name" value="CheY-like_superfamily"/>
</dbReference>
<keyword evidence="5" id="KW-0597">Phosphoprotein</keyword>
<keyword evidence="2" id="KW-0067">ATP-binding</keyword>
<organism evidence="8 9">
    <name type="scientific">Dinghuibacter silviterrae</name>
    <dbReference type="NCBI Taxonomy" id="1539049"/>
    <lineage>
        <taxon>Bacteria</taxon>
        <taxon>Pseudomonadati</taxon>
        <taxon>Bacteroidota</taxon>
        <taxon>Chitinophagia</taxon>
        <taxon>Chitinophagales</taxon>
        <taxon>Chitinophagaceae</taxon>
        <taxon>Dinghuibacter</taxon>
    </lineage>
</organism>
<dbReference type="PANTHER" id="PTHR32071:SF81">
    <property type="entry name" value="PROPIONATE CATABOLISM OPERON REGULATORY PROTEIN"/>
    <property type="match status" value="1"/>
</dbReference>
<dbReference type="GO" id="GO:0000160">
    <property type="term" value="P:phosphorelay signal transduction system"/>
    <property type="evidence" value="ECO:0007669"/>
    <property type="project" value="InterPro"/>
</dbReference>
<dbReference type="SUPFAM" id="SSF52172">
    <property type="entry name" value="CheY-like"/>
    <property type="match status" value="1"/>
</dbReference>
<keyword evidence="1" id="KW-0547">Nucleotide-binding</keyword>
<dbReference type="FunFam" id="3.40.50.300:FF:000006">
    <property type="entry name" value="DNA-binding transcriptional regulator NtrC"/>
    <property type="match status" value="1"/>
</dbReference>
<dbReference type="InterPro" id="IPR009057">
    <property type="entry name" value="Homeodomain-like_sf"/>
</dbReference>
<dbReference type="PROSITE" id="PS00688">
    <property type="entry name" value="SIGMA54_INTERACT_3"/>
    <property type="match status" value="1"/>
</dbReference>
<dbReference type="GO" id="GO:0043565">
    <property type="term" value="F:sequence-specific DNA binding"/>
    <property type="evidence" value="ECO:0007669"/>
    <property type="project" value="InterPro"/>
</dbReference>
<evidence type="ECO:0000313" key="8">
    <source>
        <dbReference type="EMBL" id="TDX00820.1"/>
    </source>
</evidence>
<protein>
    <submittedName>
        <fullName evidence="8">Two-component system response regulator HydG</fullName>
    </submittedName>
</protein>
<dbReference type="InterPro" id="IPR003593">
    <property type="entry name" value="AAA+_ATPase"/>
</dbReference>
<evidence type="ECO:0000259" key="7">
    <source>
        <dbReference type="PROSITE" id="PS50110"/>
    </source>
</evidence>
<dbReference type="Pfam" id="PF00158">
    <property type="entry name" value="Sigma54_activat"/>
    <property type="match status" value="1"/>
</dbReference>
<evidence type="ECO:0000256" key="4">
    <source>
        <dbReference type="ARBA" id="ARBA00023163"/>
    </source>
</evidence>
<dbReference type="CDD" id="cd00009">
    <property type="entry name" value="AAA"/>
    <property type="match status" value="1"/>
</dbReference>
<dbReference type="Pfam" id="PF00072">
    <property type="entry name" value="Response_reg"/>
    <property type="match status" value="1"/>
</dbReference>
<dbReference type="SMART" id="SM00448">
    <property type="entry name" value="REC"/>
    <property type="match status" value="1"/>
</dbReference>
<evidence type="ECO:0000256" key="1">
    <source>
        <dbReference type="ARBA" id="ARBA00022741"/>
    </source>
</evidence>
<dbReference type="SMART" id="SM00382">
    <property type="entry name" value="AAA"/>
    <property type="match status" value="1"/>
</dbReference>
<dbReference type="PANTHER" id="PTHR32071">
    <property type="entry name" value="TRANSCRIPTIONAL REGULATORY PROTEIN"/>
    <property type="match status" value="1"/>
</dbReference>
<dbReference type="Gene3D" id="1.10.8.60">
    <property type="match status" value="1"/>
</dbReference>
<dbReference type="AlphaFoldDB" id="A0A4R8DRI9"/>
<dbReference type="InterPro" id="IPR002078">
    <property type="entry name" value="Sigma_54_int"/>
</dbReference>
<dbReference type="InterPro" id="IPR058031">
    <property type="entry name" value="AAA_lid_NorR"/>
</dbReference>
<dbReference type="PROSITE" id="PS50045">
    <property type="entry name" value="SIGMA54_INTERACT_4"/>
    <property type="match status" value="1"/>
</dbReference>
<dbReference type="SUPFAM" id="SSF46689">
    <property type="entry name" value="Homeodomain-like"/>
    <property type="match status" value="1"/>
</dbReference>
<evidence type="ECO:0000256" key="2">
    <source>
        <dbReference type="ARBA" id="ARBA00022840"/>
    </source>
</evidence>
<keyword evidence="9" id="KW-1185">Reference proteome</keyword>
<keyword evidence="3" id="KW-0805">Transcription regulation</keyword>
<feature type="domain" description="Response regulatory" evidence="7">
    <location>
        <begin position="3"/>
        <end position="117"/>
    </location>
</feature>
<dbReference type="Pfam" id="PF25601">
    <property type="entry name" value="AAA_lid_14"/>
    <property type="match status" value="1"/>
</dbReference>
<keyword evidence="4" id="KW-0804">Transcription</keyword>
<dbReference type="RefSeq" id="WP_133992836.1">
    <property type="nucleotide sequence ID" value="NZ_SODV01000001.1"/>
</dbReference>
<dbReference type="PROSITE" id="PS50110">
    <property type="entry name" value="RESPONSE_REGULATORY"/>
    <property type="match status" value="1"/>
</dbReference>
<evidence type="ECO:0000259" key="6">
    <source>
        <dbReference type="PROSITE" id="PS50045"/>
    </source>
</evidence>
<sequence length="467" mass="51070">MPKTLLVEDDPTFSRLLGDFLHKHAYQTDIVRDVKTGIRRLETDSYDLLLLDYRLPDGNGLEVLSRARENGVTIPAIVMTSFDDIRTAVRAIRSGAFDYITKPVNPDELLMVIHSAMDTGKPVSGRGPEPDYIRGGSAPAAKLYEYIDLVAPTDMSVIIQGESGTGKEYAARCIHRGSKRASGPFVAIDCGVLSRDLASSELFGHIKGAFTGAVSDKKGLFETAKGGTLFLDEIGNLGYDTQVKLLRALQEKIIQPIGSTRPIPVDVRMIVASNEDLPTGVQKGEFRQDLYHRLNEFKIHVPPLRERGKDIDLFITHFIQQSNEQLGKHVHGIDPEALDLLHRYDWPGNLRELRNVVKRMVLLAKTGVAGIDCLPDDMELSVTWTPGGGAPGGRGPLVLGAGVPGSPSAAAPGSAAGTDLKALQEANEKALIEKTLRDVRYNKSKAARLLNIDRKTLYSKIERYGLS</sequence>
<dbReference type="EMBL" id="SODV01000001">
    <property type="protein sequence ID" value="TDX00820.1"/>
    <property type="molecule type" value="Genomic_DNA"/>
</dbReference>
<dbReference type="OrthoDB" id="9767722at2"/>
<dbReference type="InterPro" id="IPR001789">
    <property type="entry name" value="Sig_transdc_resp-reg_receiver"/>
</dbReference>
<dbReference type="Gene3D" id="1.10.10.60">
    <property type="entry name" value="Homeodomain-like"/>
    <property type="match status" value="1"/>
</dbReference>
<dbReference type="Proteomes" id="UP000294498">
    <property type="component" value="Unassembled WGS sequence"/>
</dbReference>
<proteinExistence type="predicted"/>
<feature type="modified residue" description="4-aspartylphosphate" evidence="5">
    <location>
        <position position="52"/>
    </location>
</feature>